<comment type="pathway">
    <text evidence="9">Sulfur metabolism; glutathione metabolism.</text>
</comment>
<dbReference type="EC" id="2.3.2.2" evidence="9"/>
<evidence type="ECO:0000256" key="6">
    <source>
        <dbReference type="ARBA" id="ARBA00023145"/>
    </source>
</evidence>
<dbReference type="PRINTS" id="PR01210">
    <property type="entry name" value="GGTRANSPTASE"/>
</dbReference>
<dbReference type="Gene3D" id="3.60.20.40">
    <property type="match status" value="1"/>
</dbReference>
<dbReference type="RefSeq" id="WP_237445643.1">
    <property type="nucleotide sequence ID" value="NZ_CAKLPX010000004.1"/>
</dbReference>
<feature type="signal peptide" evidence="10">
    <location>
        <begin position="1"/>
        <end position="30"/>
    </location>
</feature>
<dbReference type="InterPro" id="IPR051792">
    <property type="entry name" value="GGT_bact"/>
</dbReference>
<accession>A0ABM9AIA2</accession>
<dbReference type="InterPro" id="IPR043138">
    <property type="entry name" value="GGT_lsub"/>
</dbReference>
<feature type="chain" id="PRO_5046296001" description="Glutathione hydrolase proenzyme" evidence="10">
    <location>
        <begin position="31"/>
        <end position="586"/>
    </location>
</feature>
<evidence type="ECO:0000256" key="5">
    <source>
        <dbReference type="ARBA" id="ARBA00022801"/>
    </source>
</evidence>
<comment type="catalytic activity">
    <reaction evidence="2 9">
        <text>glutathione + H2O = L-cysteinylglycine + L-glutamate</text>
        <dbReference type="Rhea" id="RHEA:28807"/>
        <dbReference type="ChEBI" id="CHEBI:15377"/>
        <dbReference type="ChEBI" id="CHEBI:29985"/>
        <dbReference type="ChEBI" id="CHEBI:57925"/>
        <dbReference type="ChEBI" id="CHEBI:61694"/>
        <dbReference type="EC" id="3.4.19.13"/>
    </reaction>
</comment>
<dbReference type="NCBIfam" id="TIGR00066">
    <property type="entry name" value="g_glut_trans"/>
    <property type="match status" value="1"/>
</dbReference>
<dbReference type="Proteomes" id="UP000838100">
    <property type="component" value="Unassembled WGS sequence"/>
</dbReference>
<dbReference type="EMBL" id="CAKLPX010000004">
    <property type="protein sequence ID" value="CAH0992960.1"/>
    <property type="molecule type" value="Genomic_DNA"/>
</dbReference>
<evidence type="ECO:0000256" key="9">
    <source>
        <dbReference type="RuleBase" id="RU368036"/>
    </source>
</evidence>
<evidence type="ECO:0000256" key="10">
    <source>
        <dbReference type="SAM" id="SignalP"/>
    </source>
</evidence>
<sequence>MAKVSRANGQGISLLILLALLLTSYGAVVAATDDIAPEASSGIRAEVNSARFEHAIAVTANPYASDAANDILKRGGSAIDAAITAQLVLGLVEPQSSGIGGGAFLLHYNASQQQLAYFDGRETAPTGVGDDLFLNGDGQPMGFYEAVVGGRSVGVPGVVAMLEKAHQHGGKLPWKTLFEPAIRLSRDGFIVSERMHQMVAKTPKIEARKAIRDYLFIDDNPVAVGYRLKNPAYADTLTLIAQQGSKGFYQGAVAAAIVAAVQTDENAGSLAINDLKNYHSKQRRPLCGQYREFDVCGAAPPSSGASTVIAILGVLEQVLAQDYQPSSLSFTHLFAESSRLAFADRNRYVGDPDFVEVPLQIIAPKYLQQRAQLLRHNKTMPADVAVAGRFDGLANITAASPELSSTTHLVIVDSDGNSVSMTSSIENAFGSRLMVAGFILNNQLTDFSFSRDADDRRVANRVEANKRPRSSMSPMIVMKNNRPYLLIGSPGGARIIDFVAKTTAYVLDQKLGLAEAIASPQIIHMGRRLELEQSAVFEHLKPQLEQMGHRVDVKLINSGIHAVLIGDSGELTGAADPRREGRVSGY</sequence>
<keyword evidence="7 9" id="KW-0012">Acyltransferase</keyword>
<comment type="similarity">
    <text evidence="3 9">Belongs to the gamma-glutamyltransferase family.</text>
</comment>
<evidence type="ECO:0000256" key="8">
    <source>
        <dbReference type="ARBA" id="ARBA00047417"/>
    </source>
</evidence>
<keyword evidence="4 9" id="KW-0808">Transferase</keyword>
<keyword evidence="9" id="KW-0317">Glutathione biosynthesis</keyword>
<gene>
    <name evidence="11" type="primary">ggt</name>
    <name evidence="11" type="ORF">SIN8267_03099</name>
</gene>
<protein>
    <recommendedName>
        <fullName evidence="9">Glutathione hydrolase proenzyme</fullName>
        <ecNumber evidence="9">2.3.2.2</ecNumber>
        <ecNumber evidence="9">3.4.19.13</ecNumber>
    </recommendedName>
    <component>
        <recommendedName>
            <fullName evidence="9">Glutathione hydrolase large chain</fullName>
        </recommendedName>
    </component>
    <component>
        <recommendedName>
            <fullName evidence="9">Glutathione hydrolase small chain</fullName>
        </recommendedName>
    </component>
</protein>
<proteinExistence type="inferred from homology"/>
<keyword evidence="6 9" id="KW-0865">Zymogen</keyword>
<dbReference type="PANTHER" id="PTHR43199">
    <property type="entry name" value="GLUTATHIONE HYDROLASE"/>
    <property type="match status" value="1"/>
</dbReference>
<evidence type="ECO:0000313" key="11">
    <source>
        <dbReference type="EMBL" id="CAH0992960.1"/>
    </source>
</evidence>
<evidence type="ECO:0000256" key="3">
    <source>
        <dbReference type="ARBA" id="ARBA00009381"/>
    </source>
</evidence>
<comment type="catalytic activity">
    <reaction evidence="8 9">
        <text>an N-terminal (5-L-glutamyl)-[peptide] + an alpha-amino acid = 5-L-glutamyl amino acid + an N-terminal L-alpha-aminoacyl-[peptide]</text>
        <dbReference type="Rhea" id="RHEA:23904"/>
        <dbReference type="Rhea" id="RHEA-COMP:9780"/>
        <dbReference type="Rhea" id="RHEA-COMP:9795"/>
        <dbReference type="ChEBI" id="CHEBI:77644"/>
        <dbReference type="ChEBI" id="CHEBI:78597"/>
        <dbReference type="ChEBI" id="CHEBI:78599"/>
        <dbReference type="ChEBI" id="CHEBI:78608"/>
        <dbReference type="EC" id="2.3.2.2"/>
    </reaction>
</comment>
<keyword evidence="5 9" id="KW-0378">Hydrolase</keyword>
<keyword evidence="10" id="KW-0732">Signal</keyword>
<keyword evidence="12" id="KW-1185">Reference proteome</keyword>
<dbReference type="Gene3D" id="1.10.246.130">
    <property type="match status" value="1"/>
</dbReference>
<evidence type="ECO:0000256" key="2">
    <source>
        <dbReference type="ARBA" id="ARBA00001089"/>
    </source>
</evidence>
<comment type="caution">
    <text evidence="11">The sequence shown here is derived from an EMBL/GenBank/DDBJ whole genome shotgun (WGS) entry which is preliminary data.</text>
</comment>
<organism evidence="11 12">
    <name type="scientific">Sinobacterium norvegicum</name>
    <dbReference type="NCBI Taxonomy" id="1641715"/>
    <lineage>
        <taxon>Bacteria</taxon>
        <taxon>Pseudomonadati</taxon>
        <taxon>Pseudomonadota</taxon>
        <taxon>Gammaproteobacteria</taxon>
        <taxon>Cellvibrionales</taxon>
        <taxon>Spongiibacteraceae</taxon>
        <taxon>Sinobacterium</taxon>
    </lineage>
</organism>
<dbReference type="EC" id="3.4.19.13" evidence="9"/>
<evidence type="ECO:0000256" key="7">
    <source>
        <dbReference type="ARBA" id="ARBA00023315"/>
    </source>
</evidence>
<evidence type="ECO:0000256" key="4">
    <source>
        <dbReference type="ARBA" id="ARBA00022679"/>
    </source>
</evidence>
<dbReference type="GO" id="GO:0036374">
    <property type="term" value="F:glutathione hydrolase activity"/>
    <property type="evidence" value="ECO:0007669"/>
    <property type="project" value="UniProtKB-EC"/>
</dbReference>
<comment type="PTM">
    <text evidence="9">Cleaved by autocatalysis into a large and a small subunit.</text>
</comment>
<reference evidence="11" key="1">
    <citation type="submission" date="2021-12" db="EMBL/GenBank/DDBJ databases">
        <authorList>
            <person name="Rodrigo-Torres L."/>
            <person name="Arahal R. D."/>
            <person name="Lucena T."/>
        </authorList>
    </citation>
    <scope>NUCLEOTIDE SEQUENCE</scope>
    <source>
        <strain evidence="11">CECT 8267</strain>
    </source>
</reference>
<evidence type="ECO:0000313" key="12">
    <source>
        <dbReference type="Proteomes" id="UP000838100"/>
    </source>
</evidence>
<dbReference type="InterPro" id="IPR029055">
    <property type="entry name" value="Ntn_hydrolases_N"/>
</dbReference>
<dbReference type="SUPFAM" id="SSF56235">
    <property type="entry name" value="N-terminal nucleophile aminohydrolases (Ntn hydrolases)"/>
    <property type="match status" value="1"/>
</dbReference>
<name>A0ABM9AIA2_9GAMM</name>
<dbReference type="Pfam" id="PF01019">
    <property type="entry name" value="G_glu_transpept"/>
    <property type="match status" value="1"/>
</dbReference>
<comment type="catalytic activity">
    <reaction evidence="1 9">
        <text>an S-substituted glutathione + H2O = an S-substituted L-cysteinylglycine + L-glutamate</text>
        <dbReference type="Rhea" id="RHEA:59468"/>
        <dbReference type="ChEBI" id="CHEBI:15377"/>
        <dbReference type="ChEBI" id="CHEBI:29985"/>
        <dbReference type="ChEBI" id="CHEBI:90779"/>
        <dbReference type="ChEBI" id="CHEBI:143103"/>
        <dbReference type="EC" id="3.4.19.13"/>
    </reaction>
</comment>
<dbReference type="InterPro" id="IPR000101">
    <property type="entry name" value="GGT_peptidase"/>
</dbReference>
<dbReference type="InterPro" id="IPR043137">
    <property type="entry name" value="GGT_ssub_C"/>
</dbReference>
<comment type="subunit">
    <text evidence="9">This enzyme consists of two polypeptide chains, which are synthesized in precursor form from a single polypeptide.</text>
</comment>
<evidence type="ECO:0000256" key="1">
    <source>
        <dbReference type="ARBA" id="ARBA00001049"/>
    </source>
</evidence>
<dbReference type="PANTHER" id="PTHR43199:SF1">
    <property type="entry name" value="GLUTATHIONE HYDROLASE PROENZYME"/>
    <property type="match status" value="1"/>
</dbReference>